<dbReference type="SUPFAM" id="SSF54001">
    <property type="entry name" value="Cysteine proteinases"/>
    <property type="match status" value="1"/>
</dbReference>
<keyword evidence="2" id="KW-0812">Transmembrane</keyword>
<feature type="compositionally biased region" description="Polar residues" evidence="1">
    <location>
        <begin position="554"/>
        <end position="567"/>
    </location>
</feature>
<dbReference type="PANTHER" id="PTHR42736">
    <property type="entry name" value="PROTEIN-GLUTAMINE GAMMA-GLUTAMYLTRANSFERASE"/>
    <property type="match status" value="1"/>
</dbReference>
<dbReference type="Proteomes" id="UP000836597">
    <property type="component" value="Chromosome"/>
</dbReference>
<gene>
    <name evidence="4" type="ORF">DEACI_1639</name>
    <name evidence="5" type="ORF">DEACI_2175</name>
</gene>
<feature type="region of interest" description="Disordered" evidence="1">
    <location>
        <begin position="550"/>
        <end position="592"/>
    </location>
</feature>
<feature type="transmembrane region" description="Helical" evidence="2">
    <location>
        <begin position="600"/>
        <end position="619"/>
    </location>
</feature>
<dbReference type="PANTHER" id="PTHR42736:SF1">
    <property type="entry name" value="PROTEIN-GLUTAMINE GAMMA-GLUTAMYLTRANSFERASE"/>
    <property type="match status" value="1"/>
</dbReference>
<evidence type="ECO:0000313" key="6">
    <source>
        <dbReference type="Proteomes" id="UP001071230"/>
    </source>
</evidence>
<sequence>MAAAAFVGSFALHLQEIFVPGSQLSWALLFLPFFFCLSDLPTPAGPLSRLRTASALLLPMLATDLITHTSPVRHYLARDLLTRNLTAIWPWAWNFRHVSLAVYYPLQGLVLGTLIFLALLKRRPKIWPWLVLVTLLNMFLFSYVKRIWSFTIPLNFASAIVLQFTLTRQTNLGPGSAFPAGAMPGPDGPRSRNHSAGARIRALWLIPITAIPILLGLTLPTLSPIWFQYPLTVNSILGQSSRQGLDDNSLFAWKTDQLGGPWLGDNTPLFYVQGPAAVYWRSQAYDFYDPRGWWSESGSPTRFNIRAPIRFSAQGPERFQVLSLLPLAPDTGLPLPEQTTSLDQISRPKAAFNYESAMGTLWSNQLLPVHIRYTLHADKPVFDPTALRQSPASGLPSYAVYPKWNPHLMHRGDEIVRLTHRLTDKARTPYDKVQALVAYLKNNMTYTLDPPRAAGRDFVPNFLLVTHEGYCIHFASALAVMTKILGYPTRLVMGFTAGQPLPATIPNPFPGTDRNTVRVLTREDAHSWVEVYFSGHGWVPFEPTPGFAIPQAPADTSQPLTGTTANSEPPAPSLPLHSRNASPPAAPAALPPSASARHTAFLAGAAISVILILLAAAGARRFLRHRRWQAMSHQQRLLSLYWDLLAQAAKKGLKHGKDETPAEFLRHLPSCGPEWEANWAKAAALVEEGLFGSGDGATQVRDLSALKPEIERMLRHHSRT</sequence>
<accession>A0A8S0XBA7</accession>
<dbReference type="InterPro" id="IPR002931">
    <property type="entry name" value="Transglutaminase-like"/>
</dbReference>
<name>A0A8S0XBA7_9FIRM</name>
<feature type="transmembrane region" description="Helical" evidence="2">
    <location>
        <begin position="101"/>
        <end position="120"/>
    </location>
</feature>
<evidence type="ECO:0000256" key="1">
    <source>
        <dbReference type="SAM" id="MobiDB-lite"/>
    </source>
</evidence>
<dbReference type="EMBL" id="LR746496">
    <property type="protein sequence ID" value="CAA7600986.1"/>
    <property type="molecule type" value="Genomic_DNA"/>
</dbReference>
<dbReference type="EMBL" id="CDGJ01000064">
    <property type="protein sequence ID" value="CEJ07709.1"/>
    <property type="molecule type" value="Genomic_DNA"/>
</dbReference>
<evidence type="ECO:0000256" key="2">
    <source>
        <dbReference type="SAM" id="Phobius"/>
    </source>
</evidence>
<dbReference type="Gene3D" id="3.10.620.30">
    <property type="match status" value="1"/>
</dbReference>
<dbReference type="KEGG" id="aacx:DEACI_1639"/>
<keyword evidence="2" id="KW-1133">Transmembrane helix</keyword>
<evidence type="ECO:0000313" key="4">
    <source>
        <dbReference type="EMBL" id="CAA7600986.1"/>
    </source>
</evidence>
<reference evidence="4" key="2">
    <citation type="submission" date="2020-01" db="EMBL/GenBank/DDBJ databases">
        <authorList>
            <person name="Hornung B."/>
        </authorList>
    </citation>
    <scope>NUCLEOTIDE SEQUENCE</scope>
    <source>
        <strain evidence="4">PacBioINE</strain>
    </source>
</reference>
<organism evidence="4">
    <name type="scientific">Acididesulfobacillus acetoxydans</name>
    <dbReference type="NCBI Taxonomy" id="1561005"/>
    <lineage>
        <taxon>Bacteria</taxon>
        <taxon>Bacillati</taxon>
        <taxon>Bacillota</taxon>
        <taxon>Clostridia</taxon>
        <taxon>Eubacteriales</taxon>
        <taxon>Peptococcaceae</taxon>
        <taxon>Acididesulfobacillus</taxon>
    </lineage>
</organism>
<dbReference type="AlphaFoldDB" id="A0A8S0XBA7"/>
<dbReference type="InterPro" id="IPR052901">
    <property type="entry name" value="Bact_TGase-like"/>
</dbReference>
<dbReference type="SMART" id="SM00460">
    <property type="entry name" value="TGc"/>
    <property type="match status" value="1"/>
</dbReference>
<evidence type="ECO:0000259" key="3">
    <source>
        <dbReference type="SMART" id="SM00460"/>
    </source>
</evidence>
<reference evidence="5" key="1">
    <citation type="submission" date="2014-11" db="EMBL/GenBank/DDBJ databases">
        <authorList>
            <person name="Hornung B.V."/>
        </authorList>
    </citation>
    <scope>NUCLEOTIDE SEQUENCE</scope>
    <source>
        <strain evidence="5">INE</strain>
    </source>
</reference>
<evidence type="ECO:0000313" key="5">
    <source>
        <dbReference type="EMBL" id="CEJ07709.1"/>
    </source>
</evidence>
<protein>
    <submittedName>
        <fullName evidence="5">Cysteine protease</fullName>
    </submittedName>
    <submittedName>
        <fullName evidence="4">Transglutaminase-like</fullName>
    </submittedName>
</protein>
<dbReference type="Proteomes" id="UP001071230">
    <property type="component" value="Unassembled WGS sequence"/>
</dbReference>
<feature type="transmembrane region" description="Helical" evidence="2">
    <location>
        <begin position="126"/>
        <end position="144"/>
    </location>
</feature>
<dbReference type="Pfam" id="PF01841">
    <property type="entry name" value="Transglut_core"/>
    <property type="match status" value="1"/>
</dbReference>
<dbReference type="GO" id="GO:0006508">
    <property type="term" value="P:proteolysis"/>
    <property type="evidence" value="ECO:0007669"/>
    <property type="project" value="UniProtKB-KW"/>
</dbReference>
<proteinExistence type="predicted"/>
<keyword evidence="6" id="KW-1185">Reference proteome</keyword>
<feature type="domain" description="Transglutaminase-like" evidence="3">
    <location>
        <begin position="463"/>
        <end position="545"/>
    </location>
</feature>
<feature type="transmembrane region" description="Helical" evidence="2">
    <location>
        <begin position="202"/>
        <end position="227"/>
    </location>
</feature>
<keyword evidence="5" id="KW-0645">Protease</keyword>
<dbReference type="GO" id="GO:0008233">
    <property type="term" value="F:peptidase activity"/>
    <property type="evidence" value="ECO:0007669"/>
    <property type="project" value="UniProtKB-KW"/>
</dbReference>
<keyword evidence="5" id="KW-0378">Hydrolase</keyword>
<dbReference type="InterPro" id="IPR038765">
    <property type="entry name" value="Papain-like_cys_pep_sf"/>
</dbReference>
<keyword evidence="2" id="KW-0472">Membrane</keyword>